<dbReference type="PANTHER" id="PTHR43087">
    <property type="entry name" value="LYSINE/ARGININE/ORNITHINE TRANSPORT SYSTEM KINASE"/>
    <property type="match status" value="1"/>
</dbReference>
<protein>
    <submittedName>
        <fullName evidence="6">Methylmalonyl Co-A mutase-associated GTPase MeaB</fullName>
    </submittedName>
</protein>
<keyword evidence="5" id="KW-0143">Chaperone</keyword>
<organism evidence="6 7">
    <name type="scientific">Streptomyces roseicoloratus</name>
    <dbReference type="NCBI Taxonomy" id="2508722"/>
    <lineage>
        <taxon>Bacteria</taxon>
        <taxon>Bacillati</taxon>
        <taxon>Actinomycetota</taxon>
        <taxon>Actinomycetes</taxon>
        <taxon>Kitasatosporales</taxon>
        <taxon>Streptomycetaceae</taxon>
        <taxon>Streptomyces</taxon>
    </lineage>
</organism>
<evidence type="ECO:0000256" key="3">
    <source>
        <dbReference type="ARBA" id="ARBA00022801"/>
    </source>
</evidence>
<dbReference type="NCBIfam" id="TIGR00750">
    <property type="entry name" value="lao"/>
    <property type="match status" value="1"/>
</dbReference>
<dbReference type="SUPFAM" id="SSF52540">
    <property type="entry name" value="P-loop containing nucleoside triphosphate hydrolases"/>
    <property type="match status" value="1"/>
</dbReference>
<evidence type="ECO:0000256" key="5">
    <source>
        <dbReference type="ARBA" id="ARBA00023186"/>
    </source>
</evidence>
<comment type="similarity">
    <text evidence="1">Belongs to the SIMIBI class G3E GTPase family. ArgK/MeaB subfamily.</text>
</comment>
<keyword evidence="3" id="KW-0378">Hydrolase</keyword>
<gene>
    <name evidence="6" type="primary">meaB</name>
    <name evidence="6" type="ORF">RGF97_09255</name>
</gene>
<dbReference type="EMBL" id="CP133762">
    <property type="protein sequence ID" value="WMX45002.1"/>
    <property type="molecule type" value="Genomic_DNA"/>
</dbReference>
<dbReference type="Proteomes" id="UP001250858">
    <property type="component" value="Chromosome"/>
</dbReference>
<dbReference type="RefSeq" id="WP_128984667.1">
    <property type="nucleotide sequence ID" value="NZ_CP133762.1"/>
</dbReference>
<evidence type="ECO:0000313" key="6">
    <source>
        <dbReference type="EMBL" id="WMX45002.1"/>
    </source>
</evidence>
<keyword evidence="7" id="KW-1185">Reference proteome</keyword>
<reference evidence="6 7" key="1">
    <citation type="submission" date="2023-09" db="EMBL/GenBank/DDBJ databases">
        <title>Complete genome of Streptomyces roseicoloratus T14.</title>
        <authorList>
            <person name="Bashizi T."/>
            <person name="Kim M.-J."/>
            <person name="Lee G."/>
            <person name="Tagele S.B."/>
            <person name="Shin J.-H."/>
        </authorList>
    </citation>
    <scope>NUCLEOTIDE SEQUENCE [LARGE SCALE GENOMIC DNA]</scope>
    <source>
        <strain evidence="6 7">T14</strain>
    </source>
</reference>
<dbReference type="CDD" id="cd03114">
    <property type="entry name" value="MMAA-like"/>
    <property type="match status" value="1"/>
</dbReference>
<dbReference type="Pfam" id="PF03308">
    <property type="entry name" value="MeaB"/>
    <property type="match status" value="1"/>
</dbReference>
<proteinExistence type="inferred from homology"/>
<dbReference type="Gene3D" id="3.40.50.300">
    <property type="entry name" value="P-loop containing nucleotide triphosphate hydrolases"/>
    <property type="match status" value="1"/>
</dbReference>
<evidence type="ECO:0000256" key="2">
    <source>
        <dbReference type="ARBA" id="ARBA00022741"/>
    </source>
</evidence>
<keyword evidence="4" id="KW-0342">GTP-binding</keyword>
<keyword evidence="2" id="KW-0547">Nucleotide-binding</keyword>
<dbReference type="InterPro" id="IPR052040">
    <property type="entry name" value="GTPase/Isobutyryl-CoA_mutase"/>
</dbReference>
<dbReference type="PANTHER" id="PTHR43087:SF1">
    <property type="entry name" value="LAO_AO TRANSPORT SYSTEM ATPASE"/>
    <property type="match status" value="1"/>
</dbReference>
<dbReference type="InterPro" id="IPR005129">
    <property type="entry name" value="GTPase_ArgK"/>
</dbReference>
<evidence type="ECO:0000313" key="7">
    <source>
        <dbReference type="Proteomes" id="UP001250858"/>
    </source>
</evidence>
<sequence>MVDVPALVAQAREGRPRAVARLISLVEGASPQLREVMAALAPLTGNAYVVGLTGSPGVGKSTSTSALVSAYRRAGKRVGVLAVDPSSPFSGGALLGDRVRMSEHASDPGVYIRSMATRGHLGGLAWSAPQAIRVLDAAGCEVILVETVGVGQSEVEIASQADTSVVLLAPGMGDGIQAAKAGILEIGDVYVVNKADRDGADATARELNHMLGLGEARAPGDWRPPIVKTVAARGEGVDEVVAALEKHRAWMEEHGVLAERRRARAAREVETIAVTALRERIGDLHGDRRLDALAERITAGELDPYAASDELIASLTGH</sequence>
<accession>A0ABY9RST5</accession>
<evidence type="ECO:0000256" key="4">
    <source>
        <dbReference type="ARBA" id="ARBA00023134"/>
    </source>
</evidence>
<name>A0ABY9RST5_9ACTN</name>
<evidence type="ECO:0000256" key="1">
    <source>
        <dbReference type="ARBA" id="ARBA00009625"/>
    </source>
</evidence>
<dbReference type="InterPro" id="IPR027417">
    <property type="entry name" value="P-loop_NTPase"/>
</dbReference>